<feature type="domain" description="SHSP" evidence="3">
    <location>
        <begin position="80"/>
        <end position="197"/>
    </location>
</feature>
<dbReference type="AlphaFoldDB" id="A0AAP0AY73"/>
<evidence type="ECO:0000256" key="2">
    <source>
        <dbReference type="RuleBase" id="RU003616"/>
    </source>
</evidence>
<dbReference type="Proteomes" id="UP001418222">
    <property type="component" value="Unassembled WGS sequence"/>
</dbReference>
<evidence type="ECO:0000256" key="1">
    <source>
        <dbReference type="PROSITE-ProRule" id="PRU00285"/>
    </source>
</evidence>
<dbReference type="EMBL" id="JBBWWQ010000019">
    <property type="protein sequence ID" value="KAK8919101.1"/>
    <property type="molecule type" value="Genomic_DNA"/>
</dbReference>
<sequence>MSPRRRALEVRPEPRKAQKWRVPLSEDVFSLFLARGGETVRRIFGEGSLFSPLLFEKFFDPADAFPLWEFDPEALLLPGRSSAAKCAAINWSQSDSAYFFRSELPAGARNVNVEVALCGDKGRVIEISGKWEEKETGGENWRNNQWWEHGFVRRLEVPDDADLMKMEACIADDVALEIKLSKNASNSQINDGDMKESGNV</sequence>
<keyword evidence="5" id="KW-1185">Reference proteome</keyword>
<dbReference type="PANTHER" id="PTHR47838">
    <property type="entry name" value="21.7 KDA CLASS VI HEAT SHOCK PROTEIN"/>
    <property type="match status" value="1"/>
</dbReference>
<dbReference type="InterPro" id="IPR002068">
    <property type="entry name" value="A-crystallin/Hsp20_dom"/>
</dbReference>
<comment type="similarity">
    <text evidence="1 2">Belongs to the small heat shock protein (HSP20) family.</text>
</comment>
<protein>
    <submittedName>
        <fullName evidence="4">21.7 kDa class VI heat shock protein</fullName>
    </submittedName>
</protein>
<organism evidence="4 5">
    <name type="scientific">Platanthera zijinensis</name>
    <dbReference type="NCBI Taxonomy" id="2320716"/>
    <lineage>
        <taxon>Eukaryota</taxon>
        <taxon>Viridiplantae</taxon>
        <taxon>Streptophyta</taxon>
        <taxon>Embryophyta</taxon>
        <taxon>Tracheophyta</taxon>
        <taxon>Spermatophyta</taxon>
        <taxon>Magnoliopsida</taxon>
        <taxon>Liliopsida</taxon>
        <taxon>Asparagales</taxon>
        <taxon>Orchidaceae</taxon>
        <taxon>Orchidoideae</taxon>
        <taxon>Orchideae</taxon>
        <taxon>Orchidinae</taxon>
        <taxon>Platanthera</taxon>
    </lineage>
</organism>
<dbReference type="InterPro" id="IPR008978">
    <property type="entry name" value="HSP20-like_chaperone"/>
</dbReference>
<dbReference type="Pfam" id="PF00011">
    <property type="entry name" value="HSP20"/>
    <property type="match status" value="1"/>
</dbReference>
<gene>
    <name evidence="4" type="primary">HSP21.7</name>
    <name evidence="4" type="ORF">KSP39_PZI021422</name>
</gene>
<keyword evidence="4" id="KW-0346">Stress response</keyword>
<evidence type="ECO:0000313" key="5">
    <source>
        <dbReference type="Proteomes" id="UP001418222"/>
    </source>
</evidence>
<evidence type="ECO:0000259" key="3">
    <source>
        <dbReference type="PROSITE" id="PS01031"/>
    </source>
</evidence>
<reference evidence="4 5" key="1">
    <citation type="journal article" date="2022" name="Nat. Plants">
        <title>Genomes of leafy and leafless Platanthera orchids illuminate the evolution of mycoheterotrophy.</title>
        <authorList>
            <person name="Li M.H."/>
            <person name="Liu K.W."/>
            <person name="Li Z."/>
            <person name="Lu H.C."/>
            <person name="Ye Q.L."/>
            <person name="Zhang D."/>
            <person name="Wang J.Y."/>
            <person name="Li Y.F."/>
            <person name="Zhong Z.M."/>
            <person name="Liu X."/>
            <person name="Yu X."/>
            <person name="Liu D.K."/>
            <person name="Tu X.D."/>
            <person name="Liu B."/>
            <person name="Hao Y."/>
            <person name="Liao X.Y."/>
            <person name="Jiang Y.T."/>
            <person name="Sun W.H."/>
            <person name="Chen J."/>
            <person name="Chen Y.Q."/>
            <person name="Ai Y."/>
            <person name="Zhai J.W."/>
            <person name="Wu S.S."/>
            <person name="Zhou Z."/>
            <person name="Hsiao Y.Y."/>
            <person name="Wu W.L."/>
            <person name="Chen Y.Y."/>
            <person name="Lin Y.F."/>
            <person name="Hsu J.L."/>
            <person name="Li C.Y."/>
            <person name="Wang Z.W."/>
            <person name="Zhao X."/>
            <person name="Zhong W.Y."/>
            <person name="Ma X.K."/>
            <person name="Ma L."/>
            <person name="Huang J."/>
            <person name="Chen G.Z."/>
            <person name="Huang M.Z."/>
            <person name="Huang L."/>
            <person name="Peng D.H."/>
            <person name="Luo Y.B."/>
            <person name="Zou S.Q."/>
            <person name="Chen S.P."/>
            <person name="Lan S."/>
            <person name="Tsai W.C."/>
            <person name="Van de Peer Y."/>
            <person name="Liu Z.J."/>
        </authorList>
    </citation>
    <scope>NUCLEOTIDE SEQUENCE [LARGE SCALE GENOMIC DNA]</scope>
    <source>
        <strain evidence="4">Lor287</strain>
    </source>
</reference>
<comment type="caution">
    <text evidence="4">The sequence shown here is derived from an EMBL/GenBank/DDBJ whole genome shotgun (WGS) entry which is preliminary data.</text>
</comment>
<proteinExistence type="inferred from homology"/>
<evidence type="ECO:0000313" key="4">
    <source>
        <dbReference type="EMBL" id="KAK8919101.1"/>
    </source>
</evidence>
<accession>A0AAP0AY73</accession>
<dbReference type="SUPFAM" id="SSF49764">
    <property type="entry name" value="HSP20-like chaperones"/>
    <property type="match status" value="1"/>
</dbReference>
<name>A0AAP0AY73_9ASPA</name>
<dbReference type="PANTHER" id="PTHR47838:SF1">
    <property type="entry name" value="21.7 KDA CLASS VI HEAT SHOCK PROTEIN"/>
    <property type="match status" value="1"/>
</dbReference>
<dbReference type="PROSITE" id="PS01031">
    <property type="entry name" value="SHSP"/>
    <property type="match status" value="1"/>
</dbReference>
<dbReference type="Gene3D" id="2.60.40.790">
    <property type="match status" value="1"/>
</dbReference>